<accession>A0A1G8BA82</accession>
<protein>
    <recommendedName>
        <fullName evidence="4">Alpha/beta hydrolase</fullName>
    </recommendedName>
</protein>
<name>A0A1G8BA82_9NOCA</name>
<dbReference type="AlphaFoldDB" id="A0A1G8BA82"/>
<organism evidence="2 3">
    <name type="scientific">Rhodococcus triatomae</name>
    <dbReference type="NCBI Taxonomy" id="300028"/>
    <lineage>
        <taxon>Bacteria</taxon>
        <taxon>Bacillati</taxon>
        <taxon>Actinomycetota</taxon>
        <taxon>Actinomycetes</taxon>
        <taxon>Mycobacteriales</taxon>
        <taxon>Nocardiaceae</taxon>
        <taxon>Rhodococcus</taxon>
    </lineage>
</organism>
<evidence type="ECO:0000313" key="2">
    <source>
        <dbReference type="EMBL" id="SDH30105.1"/>
    </source>
</evidence>
<gene>
    <name evidence="2" type="ORF">SAMN05444695_101752</name>
</gene>
<keyword evidence="3" id="KW-1185">Reference proteome</keyword>
<dbReference type="RefSeq" id="WP_246442491.1">
    <property type="nucleotide sequence ID" value="NZ_CP048813.1"/>
</dbReference>
<dbReference type="SUPFAM" id="SSF53474">
    <property type="entry name" value="alpha/beta-Hydrolases"/>
    <property type="match status" value="1"/>
</dbReference>
<dbReference type="InterPro" id="IPR029058">
    <property type="entry name" value="AB_hydrolase_fold"/>
</dbReference>
<dbReference type="EMBL" id="FNDN01000001">
    <property type="protein sequence ID" value="SDH30105.1"/>
    <property type="molecule type" value="Genomic_DNA"/>
</dbReference>
<evidence type="ECO:0000256" key="1">
    <source>
        <dbReference type="SAM" id="MobiDB-lite"/>
    </source>
</evidence>
<reference evidence="2 3" key="1">
    <citation type="submission" date="2016-10" db="EMBL/GenBank/DDBJ databases">
        <authorList>
            <person name="de Groot N.N."/>
        </authorList>
    </citation>
    <scope>NUCLEOTIDE SEQUENCE [LARGE SCALE GENOMIC DNA]</scope>
    <source>
        <strain evidence="2 3">DSM 44892</strain>
    </source>
</reference>
<feature type="region of interest" description="Disordered" evidence="1">
    <location>
        <begin position="126"/>
        <end position="160"/>
    </location>
</feature>
<dbReference type="Proteomes" id="UP000183263">
    <property type="component" value="Unassembled WGS sequence"/>
</dbReference>
<evidence type="ECO:0008006" key="4">
    <source>
        <dbReference type="Google" id="ProtNLM"/>
    </source>
</evidence>
<dbReference type="Gene3D" id="3.40.50.1820">
    <property type="entry name" value="alpha/beta hydrolase"/>
    <property type="match status" value="1"/>
</dbReference>
<sequence length="218" mass="22740">MRDTEQSQSQPRDAGCRPIVCLHDRSGAADWFAAQVDHLDARVIEPHVALSGETLDEWVSWSAREIEAVGEPVHVLATGIAAHGAVVLAVRHPELVVSLLLGDPADESPSTERDLLGRVTTPTLVIASQPDGGRASSAEPDGGRASSAEPDGGRESVSSAAQALAGGIDNGVFVVIDGAAVPAHRERGASFDEWVTSFTIIAEGLGALGAHRQEEVHV</sequence>
<evidence type="ECO:0000313" key="3">
    <source>
        <dbReference type="Proteomes" id="UP000183263"/>
    </source>
</evidence>
<proteinExistence type="predicted"/>